<organism evidence="9 10">
    <name type="scientific">Mucilaginibacter ginsenosidivorans</name>
    <dbReference type="NCBI Taxonomy" id="398053"/>
    <lineage>
        <taxon>Bacteria</taxon>
        <taxon>Pseudomonadati</taxon>
        <taxon>Bacteroidota</taxon>
        <taxon>Sphingobacteriia</taxon>
        <taxon>Sphingobacteriales</taxon>
        <taxon>Sphingobacteriaceae</taxon>
        <taxon>Mucilaginibacter</taxon>
    </lineage>
</organism>
<keyword evidence="6" id="KW-0472">Membrane</keyword>
<reference evidence="9 10" key="1">
    <citation type="journal article" date="2017" name="Curr. Microbiol.">
        <title>Mucilaginibacter ginsenosidivorans sp. nov., Isolated from Soil of Ginseng Field.</title>
        <authorList>
            <person name="Kim M.M."/>
            <person name="Siddiqi M.Z."/>
            <person name="Im W.T."/>
        </authorList>
    </citation>
    <scope>NUCLEOTIDE SEQUENCE [LARGE SCALE GENOMIC DNA]</scope>
    <source>
        <strain evidence="9 10">Gsoil 3017</strain>
    </source>
</reference>
<dbReference type="Proteomes" id="UP000321479">
    <property type="component" value="Chromosome"/>
</dbReference>
<keyword evidence="6" id="KW-1133">Transmembrane helix</keyword>
<dbReference type="OrthoDB" id="6231665at2"/>
<feature type="domain" description="PAS" evidence="7">
    <location>
        <begin position="82"/>
        <end position="126"/>
    </location>
</feature>
<keyword evidence="5" id="KW-0418">Kinase</keyword>
<dbReference type="InterPro" id="IPR003661">
    <property type="entry name" value="HisK_dim/P_dom"/>
</dbReference>
<dbReference type="CDD" id="cd00082">
    <property type="entry name" value="HisKA"/>
    <property type="match status" value="1"/>
</dbReference>
<dbReference type="Pfam" id="PF00512">
    <property type="entry name" value="HisKA"/>
    <property type="match status" value="1"/>
</dbReference>
<gene>
    <name evidence="9" type="ORF">FRZ54_18265</name>
</gene>
<proteinExistence type="predicted"/>
<evidence type="ECO:0000313" key="10">
    <source>
        <dbReference type="Proteomes" id="UP000321479"/>
    </source>
</evidence>
<sequence>MRSGALRIALIYLAVSLAWILVSDRMLTVYQHILSPAWFVIFNDSRRFIFLSVTGYLLYRMIRANEKKLIESERHSRIRDDENRKLGTILTRVNNLIIITDKNNYISWVNKAFEDFTGYSFEEVAGYTPATFFIDGESGIDELSVILRHKKVREAFATEVNCRKKNGEKFCVHSEYTPLFDDNKEFTGYIGVYNDITGLKQKQIEAGRQIEKLKEVAWLSSHEIRRPLANIIGLTNLMKVTPLMDEKIRILDSINRSAGELDKIIHVINSTVGTELEDAPPPAPSS</sequence>
<dbReference type="AlphaFoldDB" id="A0A5B8UZ08"/>
<dbReference type="InterPro" id="IPR035965">
    <property type="entry name" value="PAS-like_dom_sf"/>
</dbReference>
<evidence type="ECO:0000256" key="2">
    <source>
        <dbReference type="ARBA" id="ARBA00012438"/>
    </source>
</evidence>
<evidence type="ECO:0000256" key="4">
    <source>
        <dbReference type="ARBA" id="ARBA00022679"/>
    </source>
</evidence>
<dbReference type="Gene3D" id="3.30.450.20">
    <property type="entry name" value="PAS domain"/>
    <property type="match status" value="1"/>
</dbReference>
<dbReference type="EMBL" id="CP042436">
    <property type="protein sequence ID" value="QEC64437.1"/>
    <property type="molecule type" value="Genomic_DNA"/>
</dbReference>
<evidence type="ECO:0000256" key="6">
    <source>
        <dbReference type="SAM" id="Phobius"/>
    </source>
</evidence>
<accession>A0A5B8UZ08</accession>
<evidence type="ECO:0000256" key="5">
    <source>
        <dbReference type="ARBA" id="ARBA00022777"/>
    </source>
</evidence>
<evidence type="ECO:0000259" key="7">
    <source>
        <dbReference type="PROSITE" id="PS50112"/>
    </source>
</evidence>
<evidence type="ECO:0000259" key="8">
    <source>
        <dbReference type="PROSITE" id="PS50113"/>
    </source>
</evidence>
<dbReference type="RefSeq" id="WP_147033250.1">
    <property type="nucleotide sequence ID" value="NZ_CP042436.1"/>
</dbReference>
<keyword evidence="10" id="KW-1185">Reference proteome</keyword>
<comment type="catalytic activity">
    <reaction evidence="1">
        <text>ATP + protein L-histidine = ADP + protein N-phospho-L-histidine.</text>
        <dbReference type="EC" id="2.7.13.3"/>
    </reaction>
</comment>
<feature type="domain" description="PAC" evidence="8">
    <location>
        <begin position="156"/>
        <end position="208"/>
    </location>
</feature>
<dbReference type="InterPro" id="IPR000014">
    <property type="entry name" value="PAS"/>
</dbReference>
<dbReference type="InterPro" id="IPR000700">
    <property type="entry name" value="PAS-assoc_C"/>
</dbReference>
<dbReference type="SUPFAM" id="SSF55785">
    <property type="entry name" value="PYP-like sensor domain (PAS domain)"/>
    <property type="match status" value="1"/>
</dbReference>
<dbReference type="KEGG" id="mgin:FRZ54_18265"/>
<dbReference type="PROSITE" id="PS50113">
    <property type="entry name" value="PAC"/>
    <property type="match status" value="1"/>
</dbReference>
<evidence type="ECO:0000313" key="9">
    <source>
        <dbReference type="EMBL" id="QEC64437.1"/>
    </source>
</evidence>
<dbReference type="GO" id="GO:0000155">
    <property type="term" value="F:phosphorelay sensor kinase activity"/>
    <property type="evidence" value="ECO:0007669"/>
    <property type="project" value="InterPro"/>
</dbReference>
<keyword evidence="6" id="KW-0812">Transmembrane</keyword>
<keyword evidence="3" id="KW-0597">Phosphoprotein</keyword>
<dbReference type="InterPro" id="IPR036097">
    <property type="entry name" value="HisK_dim/P_sf"/>
</dbReference>
<dbReference type="Gene3D" id="1.10.287.130">
    <property type="match status" value="1"/>
</dbReference>
<evidence type="ECO:0000256" key="1">
    <source>
        <dbReference type="ARBA" id="ARBA00000085"/>
    </source>
</evidence>
<dbReference type="InterPro" id="IPR052162">
    <property type="entry name" value="Sensor_kinase/Photoreceptor"/>
</dbReference>
<dbReference type="SUPFAM" id="SSF47384">
    <property type="entry name" value="Homodimeric domain of signal transducing histidine kinase"/>
    <property type="match status" value="1"/>
</dbReference>
<keyword evidence="4" id="KW-0808">Transferase</keyword>
<dbReference type="EC" id="2.7.13.3" evidence="2"/>
<protein>
    <recommendedName>
        <fullName evidence="2">histidine kinase</fullName>
        <ecNumber evidence="2">2.7.13.3</ecNumber>
    </recommendedName>
</protein>
<dbReference type="InterPro" id="IPR001610">
    <property type="entry name" value="PAC"/>
</dbReference>
<dbReference type="CDD" id="cd00130">
    <property type="entry name" value="PAS"/>
    <property type="match status" value="1"/>
</dbReference>
<dbReference type="PANTHER" id="PTHR43304">
    <property type="entry name" value="PHYTOCHROME-LIKE PROTEIN CPH1"/>
    <property type="match status" value="1"/>
</dbReference>
<evidence type="ECO:0000256" key="3">
    <source>
        <dbReference type="ARBA" id="ARBA00022553"/>
    </source>
</evidence>
<dbReference type="SMART" id="SM00086">
    <property type="entry name" value="PAC"/>
    <property type="match status" value="1"/>
</dbReference>
<feature type="transmembrane region" description="Helical" evidence="6">
    <location>
        <begin position="5"/>
        <end position="22"/>
    </location>
</feature>
<feature type="transmembrane region" description="Helical" evidence="6">
    <location>
        <begin position="37"/>
        <end position="59"/>
    </location>
</feature>
<dbReference type="NCBIfam" id="TIGR00229">
    <property type="entry name" value="sensory_box"/>
    <property type="match status" value="1"/>
</dbReference>
<dbReference type="Pfam" id="PF13426">
    <property type="entry name" value="PAS_9"/>
    <property type="match status" value="1"/>
</dbReference>
<name>A0A5B8UZ08_9SPHI</name>
<dbReference type="PANTHER" id="PTHR43304:SF1">
    <property type="entry name" value="PAC DOMAIN-CONTAINING PROTEIN"/>
    <property type="match status" value="1"/>
</dbReference>
<dbReference type="PROSITE" id="PS50112">
    <property type="entry name" value="PAS"/>
    <property type="match status" value="1"/>
</dbReference>